<keyword evidence="9 11" id="KW-0472">Membrane</keyword>
<protein>
    <recommendedName>
        <fullName evidence="11">E3 ubiquitin-protein ligase RMA</fullName>
        <ecNumber evidence="11">2.3.2.27</ecNumber>
    </recommendedName>
    <alternativeName>
        <fullName evidence="11">Protein RING membrane-anchor</fullName>
    </alternativeName>
    <alternativeName>
        <fullName evidence="11">RING-type E3 ubiquitin transferase RMA</fullName>
    </alternativeName>
</protein>
<gene>
    <name evidence="15" type="primary">LOC103698721</name>
</gene>
<dbReference type="KEGG" id="pda:103698721"/>
<accession>A0A8B8ZUC9</accession>
<dbReference type="GO" id="GO:0061630">
    <property type="term" value="F:ubiquitin protein ligase activity"/>
    <property type="evidence" value="ECO:0007669"/>
    <property type="project" value="UniProtKB-UniRule"/>
</dbReference>
<dbReference type="SMART" id="SM00184">
    <property type="entry name" value="RING"/>
    <property type="match status" value="1"/>
</dbReference>
<comment type="pathway">
    <text evidence="3 11">Protein modification; protein ubiquitination.</text>
</comment>
<evidence type="ECO:0000256" key="6">
    <source>
        <dbReference type="ARBA" id="ARBA00022771"/>
    </source>
</evidence>
<evidence type="ECO:0000256" key="10">
    <source>
        <dbReference type="PROSITE-ProRule" id="PRU00175"/>
    </source>
</evidence>
<organism evidence="14 15">
    <name type="scientific">Phoenix dactylifera</name>
    <name type="common">Date palm</name>
    <dbReference type="NCBI Taxonomy" id="42345"/>
    <lineage>
        <taxon>Eukaryota</taxon>
        <taxon>Viridiplantae</taxon>
        <taxon>Streptophyta</taxon>
        <taxon>Embryophyta</taxon>
        <taxon>Tracheophyta</taxon>
        <taxon>Spermatophyta</taxon>
        <taxon>Magnoliopsida</taxon>
        <taxon>Liliopsida</taxon>
        <taxon>Arecaceae</taxon>
        <taxon>Coryphoideae</taxon>
        <taxon>Phoeniceae</taxon>
        <taxon>Phoenix</taxon>
    </lineage>
</organism>
<dbReference type="GO" id="GO:0008270">
    <property type="term" value="F:zinc ion binding"/>
    <property type="evidence" value="ECO:0007669"/>
    <property type="project" value="UniProtKB-KW"/>
</dbReference>
<evidence type="ECO:0000256" key="8">
    <source>
        <dbReference type="ARBA" id="ARBA00022833"/>
    </source>
</evidence>
<feature type="domain" description="RING-type" evidence="13">
    <location>
        <begin position="44"/>
        <end position="87"/>
    </location>
</feature>
<comment type="domain">
    <text evidence="11">The RING-type zinc finger domain is responsible for E3 ligase activity.</text>
</comment>
<evidence type="ECO:0000256" key="1">
    <source>
        <dbReference type="ARBA" id="ARBA00000900"/>
    </source>
</evidence>
<dbReference type="InterPro" id="IPR001841">
    <property type="entry name" value="Znf_RING"/>
</dbReference>
<sequence>MEVEQPAEGCSSEAVQGSQISQESLKRRVLDAGTPRSANGCFDCNICLDFAVDPVVTLCGHLYCWPCIYKWLQQAESASQQRCPVCKATITENTLVPLYGRGRSTKKTHQSHEIPCRPSVQREEIELQSSSISEEQYSDTYPLIRRHRQRRSHLHQHEHQHYPHHSIPGSDPMPPSSPLGTPLGSRMISSTAGGVLRGILVAVLPWVFRNHQGASMYDSSNPYYTSGNGFSPMVRRQEMELERTLHQIWVFLFCCAMLCLLLF</sequence>
<comment type="subcellular location">
    <subcellularLocation>
        <location evidence="2">Endomembrane system</location>
    </subcellularLocation>
    <subcellularLocation>
        <location evidence="11">Endoplasmic reticulum membrane</location>
        <topology evidence="11">Single-pass type IV membrane protein</topology>
    </subcellularLocation>
</comment>
<dbReference type="GO" id="GO:0006511">
    <property type="term" value="P:ubiquitin-dependent protein catabolic process"/>
    <property type="evidence" value="ECO:0007669"/>
    <property type="project" value="UniProtKB-UniRule"/>
</dbReference>
<evidence type="ECO:0000313" key="14">
    <source>
        <dbReference type="Proteomes" id="UP000228380"/>
    </source>
</evidence>
<dbReference type="GO" id="GO:0016567">
    <property type="term" value="P:protein ubiquitination"/>
    <property type="evidence" value="ECO:0007669"/>
    <property type="project" value="UniProtKB-UniPathway"/>
</dbReference>
<comment type="function">
    <text evidence="11">E3 ubiquitin-protein ligase.</text>
</comment>
<keyword evidence="8 11" id="KW-0862">Zinc</keyword>
<dbReference type="UniPathway" id="UPA00143"/>
<dbReference type="Pfam" id="PF13445">
    <property type="entry name" value="zf-RING_UBOX"/>
    <property type="match status" value="1"/>
</dbReference>
<name>A0A8B8ZUC9_PHODC</name>
<evidence type="ECO:0000256" key="2">
    <source>
        <dbReference type="ARBA" id="ARBA00004308"/>
    </source>
</evidence>
<dbReference type="Proteomes" id="UP000228380">
    <property type="component" value="Unplaced"/>
</dbReference>
<evidence type="ECO:0000313" key="15">
    <source>
        <dbReference type="RefSeq" id="XP_038975143.1"/>
    </source>
</evidence>
<evidence type="ECO:0000256" key="9">
    <source>
        <dbReference type="ARBA" id="ARBA00023136"/>
    </source>
</evidence>
<proteinExistence type="predicted"/>
<dbReference type="InterPro" id="IPR027370">
    <property type="entry name" value="Znf-RING_euk"/>
</dbReference>
<dbReference type="InterPro" id="IPR045103">
    <property type="entry name" value="RNF5/RNF185-like"/>
</dbReference>
<evidence type="ECO:0000256" key="5">
    <source>
        <dbReference type="ARBA" id="ARBA00022723"/>
    </source>
</evidence>
<keyword evidence="5 11" id="KW-0479">Metal-binding</keyword>
<comment type="catalytic activity">
    <reaction evidence="1 11">
        <text>S-ubiquitinyl-[E2 ubiquitin-conjugating enzyme]-L-cysteine + [acceptor protein]-L-lysine = [E2 ubiquitin-conjugating enzyme]-L-cysteine + N(6)-ubiquitinyl-[acceptor protein]-L-lysine.</text>
        <dbReference type="EC" id="2.3.2.27"/>
    </reaction>
</comment>
<evidence type="ECO:0000256" key="4">
    <source>
        <dbReference type="ARBA" id="ARBA00022679"/>
    </source>
</evidence>
<dbReference type="InterPro" id="IPR017907">
    <property type="entry name" value="Znf_RING_CS"/>
</dbReference>
<keyword evidence="4 11" id="KW-0808">Transferase</keyword>
<dbReference type="GO" id="GO:0005789">
    <property type="term" value="C:endoplasmic reticulum membrane"/>
    <property type="evidence" value="ECO:0007669"/>
    <property type="project" value="UniProtKB-SubCell"/>
</dbReference>
<keyword evidence="11" id="KW-0812">Transmembrane</keyword>
<dbReference type="GeneID" id="103698721"/>
<dbReference type="PROSITE" id="PS50089">
    <property type="entry name" value="ZF_RING_2"/>
    <property type="match status" value="1"/>
</dbReference>
<evidence type="ECO:0000256" key="7">
    <source>
        <dbReference type="ARBA" id="ARBA00022786"/>
    </source>
</evidence>
<dbReference type="RefSeq" id="XP_038975143.1">
    <property type="nucleotide sequence ID" value="XM_039119215.1"/>
</dbReference>
<dbReference type="PROSITE" id="PS00518">
    <property type="entry name" value="ZF_RING_1"/>
    <property type="match status" value="1"/>
</dbReference>
<dbReference type="OrthoDB" id="6270329at2759"/>
<dbReference type="InterPro" id="IPR013083">
    <property type="entry name" value="Znf_RING/FYVE/PHD"/>
</dbReference>
<keyword evidence="14" id="KW-1185">Reference proteome</keyword>
<keyword evidence="11" id="KW-1133">Transmembrane helix</keyword>
<evidence type="ECO:0000256" key="3">
    <source>
        <dbReference type="ARBA" id="ARBA00004906"/>
    </source>
</evidence>
<dbReference type="PANTHER" id="PTHR12313">
    <property type="entry name" value="E3 UBIQUITIN-PROTEIN LIGASE RNF5-RELATED"/>
    <property type="match status" value="1"/>
</dbReference>
<evidence type="ECO:0000256" key="11">
    <source>
        <dbReference type="RuleBase" id="RU369090"/>
    </source>
</evidence>
<feature type="region of interest" description="Disordered" evidence="12">
    <location>
        <begin position="152"/>
        <end position="180"/>
    </location>
</feature>
<keyword evidence="11" id="KW-0256">Endoplasmic reticulum</keyword>
<keyword evidence="7 11" id="KW-0833">Ubl conjugation pathway</keyword>
<dbReference type="SUPFAM" id="SSF57850">
    <property type="entry name" value="RING/U-box"/>
    <property type="match status" value="1"/>
</dbReference>
<dbReference type="EC" id="2.3.2.27" evidence="11"/>
<dbReference type="Gene3D" id="3.30.40.10">
    <property type="entry name" value="Zinc/RING finger domain, C3HC4 (zinc finger)"/>
    <property type="match status" value="1"/>
</dbReference>
<keyword evidence="6 10" id="KW-0863">Zinc-finger</keyword>
<feature type="transmembrane region" description="Helical" evidence="11">
    <location>
        <begin position="244"/>
        <end position="262"/>
    </location>
</feature>
<dbReference type="AlphaFoldDB" id="A0A8B8ZUC9"/>
<evidence type="ECO:0000256" key="12">
    <source>
        <dbReference type="SAM" id="MobiDB-lite"/>
    </source>
</evidence>
<evidence type="ECO:0000259" key="13">
    <source>
        <dbReference type="PROSITE" id="PS50089"/>
    </source>
</evidence>
<reference evidence="15" key="1">
    <citation type="submission" date="2025-08" db="UniProtKB">
        <authorList>
            <consortium name="RefSeq"/>
        </authorList>
    </citation>
    <scope>IDENTIFICATION</scope>
    <source>
        <tissue evidence="15">Young leaves</tissue>
    </source>
</reference>